<dbReference type="Pfam" id="PF10411">
    <property type="entry name" value="DsbC_N"/>
    <property type="match status" value="1"/>
</dbReference>
<sequence length="251" mass="26833">MRKTDFIAVGIALLVCGQTAQGTEADVLLDKLRHAHPSTRFDTIHPSPIPGLYEVRMGPSVAYVSAKQPGYFLFGHLYDTLNGKDLTGAIAVRLGPSSQQAALGIADLPLSDAIASRHGKGTDVLVVFTDPACPFCQRLEAELSTLADVTIYRFMVPFLGADLPRKVWCTSDRLASLQAAMLGKLPSSSAGRCADPLDRNQELAARMGIQGTPTIILPSGERMEGFATAADIKRSLAAIRKTAAVSRRSEP</sequence>
<evidence type="ECO:0000256" key="4">
    <source>
        <dbReference type="ARBA" id="ARBA00022764"/>
    </source>
</evidence>
<dbReference type="InterPro" id="IPR018950">
    <property type="entry name" value="DiS-bond_isomerase_DsbC/G_N"/>
</dbReference>
<dbReference type="InterPro" id="IPR009094">
    <property type="entry name" value="DiS-bond_isomerase_DsbC/G_N_sf"/>
</dbReference>
<evidence type="ECO:0000313" key="11">
    <source>
        <dbReference type="Proteomes" id="UP000321323"/>
    </source>
</evidence>
<keyword evidence="6 7" id="KW-0676">Redox-active center</keyword>
<dbReference type="EMBL" id="CP136508">
    <property type="protein sequence ID" value="WUR15394.1"/>
    <property type="molecule type" value="Genomic_DNA"/>
</dbReference>
<gene>
    <name evidence="10" type="ORF">E7V67_009915</name>
</gene>
<dbReference type="Gene3D" id="3.10.450.70">
    <property type="entry name" value="Disulphide bond isomerase, DsbC/G, N-terminal"/>
    <property type="match status" value="1"/>
</dbReference>
<evidence type="ECO:0000259" key="9">
    <source>
        <dbReference type="Pfam" id="PF13098"/>
    </source>
</evidence>
<dbReference type="InterPro" id="IPR012336">
    <property type="entry name" value="Thioredoxin-like_fold"/>
</dbReference>
<comment type="subcellular location">
    <subcellularLocation>
        <location evidence="1 7">Periplasm</location>
    </subcellularLocation>
</comment>
<dbReference type="Gene3D" id="3.40.30.10">
    <property type="entry name" value="Glutaredoxin"/>
    <property type="match status" value="1"/>
</dbReference>
<dbReference type="InterPro" id="IPR033954">
    <property type="entry name" value="DiS-bond_Isoase_DsbC/G"/>
</dbReference>
<evidence type="ECO:0000256" key="2">
    <source>
        <dbReference type="ARBA" id="ARBA00009813"/>
    </source>
</evidence>
<dbReference type="PANTHER" id="PTHR35272:SF3">
    <property type="entry name" value="THIOL:DISULFIDE INTERCHANGE PROTEIN DSBC"/>
    <property type="match status" value="1"/>
</dbReference>
<dbReference type="SUPFAM" id="SSF54423">
    <property type="entry name" value="DsbC/DsbG N-terminal domain-like"/>
    <property type="match status" value="1"/>
</dbReference>
<dbReference type="Pfam" id="PF13098">
    <property type="entry name" value="Thioredoxin_2"/>
    <property type="match status" value="1"/>
</dbReference>
<dbReference type="CDD" id="cd03020">
    <property type="entry name" value="DsbA_DsbC_DsbG"/>
    <property type="match status" value="1"/>
</dbReference>
<reference evidence="10 11" key="1">
    <citation type="journal article" date="2019" name="Int. J. Syst. Evol. Microbiol.">
        <title>The Draft Whole-Genome Sequence of the Antibiotic Producer Empedobacter haloabium ATCC 31962 Provides Indications for Its Taxonomic Reclassification.</title>
        <authorList>
            <person name="Miess H."/>
            <person name="Arlt P."/>
            <person name="Apel A.K."/>
            <person name="Weber T."/>
            <person name="Nieselt K."/>
            <person name="Hanssen F."/>
            <person name="Czemmel S."/>
            <person name="Nahnsen S."/>
            <person name="Gross H."/>
        </authorList>
    </citation>
    <scope>NUCLEOTIDE SEQUENCE [LARGE SCALE GENOMIC DNA]</scope>
    <source>
        <strain evidence="10 11">ATCC 31962</strain>
    </source>
</reference>
<keyword evidence="5" id="KW-1015">Disulfide bond</keyword>
<keyword evidence="11" id="KW-1185">Reference proteome</keyword>
<comment type="similarity">
    <text evidence="2 7">Belongs to the thioredoxin family. DsbC subfamily.</text>
</comment>
<name>A0ABZ1US86_9BURK</name>
<dbReference type="Proteomes" id="UP000321323">
    <property type="component" value="Chromosome"/>
</dbReference>
<dbReference type="InterPro" id="IPR036249">
    <property type="entry name" value="Thioredoxin-like_sf"/>
</dbReference>
<comment type="function">
    <text evidence="7">Required for disulfide bond formation in some periplasmic proteins. Acts by transferring its disulfide bond to other proteins and is reduced in the process.</text>
</comment>
<evidence type="ECO:0000256" key="7">
    <source>
        <dbReference type="RuleBase" id="RU364038"/>
    </source>
</evidence>
<organism evidence="10 11">
    <name type="scientific">[Empedobacter] haloabium</name>
    <dbReference type="NCBI Taxonomy" id="592317"/>
    <lineage>
        <taxon>Bacteria</taxon>
        <taxon>Pseudomonadati</taxon>
        <taxon>Pseudomonadota</taxon>
        <taxon>Betaproteobacteria</taxon>
        <taxon>Burkholderiales</taxon>
        <taxon>Oxalobacteraceae</taxon>
        <taxon>Telluria group</taxon>
        <taxon>Telluria group incertae sedis</taxon>
    </lineage>
</organism>
<keyword evidence="4 7" id="KW-0574">Periplasm</keyword>
<dbReference type="InterPro" id="IPR051470">
    <property type="entry name" value="Thiol:disulfide_interchange"/>
</dbReference>
<accession>A0ABZ1US86</accession>
<evidence type="ECO:0000256" key="3">
    <source>
        <dbReference type="ARBA" id="ARBA00022729"/>
    </source>
</evidence>
<dbReference type="SUPFAM" id="SSF52833">
    <property type="entry name" value="Thioredoxin-like"/>
    <property type="match status" value="1"/>
</dbReference>
<evidence type="ECO:0000313" key="10">
    <source>
        <dbReference type="EMBL" id="WUR15394.1"/>
    </source>
</evidence>
<dbReference type="PANTHER" id="PTHR35272">
    <property type="entry name" value="THIOL:DISULFIDE INTERCHANGE PROTEIN DSBC-RELATED"/>
    <property type="match status" value="1"/>
</dbReference>
<feature type="domain" description="Thioredoxin-like fold" evidence="9">
    <location>
        <begin position="119"/>
        <end position="234"/>
    </location>
</feature>
<evidence type="ECO:0000256" key="6">
    <source>
        <dbReference type="ARBA" id="ARBA00023284"/>
    </source>
</evidence>
<evidence type="ECO:0000256" key="5">
    <source>
        <dbReference type="ARBA" id="ARBA00023157"/>
    </source>
</evidence>
<feature type="domain" description="Disulphide bond isomerase DsbC/G N-terminal" evidence="8">
    <location>
        <begin position="25"/>
        <end position="87"/>
    </location>
</feature>
<keyword evidence="3 7" id="KW-0732">Signal</keyword>
<proteinExistence type="inferred from homology"/>
<evidence type="ECO:0000256" key="1">
    <source>
        <dbReference type="ARBA" id="ARBA00004418"/>
    </source>
</evidence>
<evidence type="ECO:0000259" key="8">
    <source>
        <dbReference type="Pfam" id="PF10411"/>
    </source>
</evidence>
<protein>
    <recommendedName>
        <fullName evidence="7">Thiol:disulfide interchange protein</fullName>
    </recommendedName>
</protein>